<dbReference type="PANTHER" id="PTHR24320:SF148">
    <property type="entry name" value="NAD(P)-BINDING ROSSMANN-FOLD SUPERFAMILY PROTEIN"/>
    <property type="match status" value="1"/>
</dbReference>
<dbReference type="Proteomes" id="UP000007264">
    <property type="component" value="Unassembled WGS sequence"/>
</dbReference>
<dbReference type="RefSeq" id="XP_005645826.1">
    <property type="nucleotide sequence ID" value="XM_005645769.1"/>
</dbReference>
<dbReference type="Pfam" id="PF00106">
    <property type="entry name" value="adh_short"/>
    <property type="match status" value="1"/>
</dbReference>
<accession>I0YSB3</accession>
<evidence type="ECO:0000313" key="5">
    <source>
        <dbReference type="Proteomes" id="UP000007264"/>
    </source>
</evidence>
<evidence type="ECO:0000313" key="4">
    <source>
        <dbReference type="EMBL" id="EIE21282.1"/>
    </source>
</evidence>
<keyword evidence="5" id="KW-1185">Reference proteome</keyword>
<dbReference type="KEGG" id="csl:COCSUDRAFT_57185"/>
<gene>
    <name evidence="4" type="ORF">COCSUDRAFT_57185</name>
</gene>
<reference evidence="4 5" key="1">
    <citation type="journal article" date="2012" name="Genome Biol.">
        <title>The genome of the polar eukaryotic microalga coccomyxa subellipsoidea reveals traits of cold adaptation.</title>
        <authorList>
            <person name="Blanc G."/>
            <person name="Agarkova I."/>
            <person name="Grimwood J."/>
            <person name="Kuo A."/>
            <person name="Brueggeman A."/>
            <person name="Dunigan D."/>
            <person name="Gurnon J."/>
            <person name="Ladunga I."/>
            <person name="Lindquist E."/>
            <person name="Lucas S."/>
            <person name="Pangilinan J."/>
            <person name="Proschold T."/>
            <person name="Salamov A."/>
            <person name="Schmutz J."/>
            <person name="Weeks D."/>
            <person name="Yamada T."/>
            <person name="Claverie J.M."/>
            <person name="Grigoriev I."/>
            <person name="Van Etten J."/>
            <person name="Lomsadze A."/>
            <person name="Borodovsky M."/>
        </authorList>
    </citation>
    <scope>NUCLEOTIDE SEQUENCE [LARGE SCALE GENOMIC DNA]</scope>
    <source>
        <strain evidence="4 5">C-169</strain>
    </source>
</reference>
<dbReference type="AlphaFoldDB" id="I0YSB3"/>
<dbReference type="PANTHER" id="PTHR24320">
    <property type="entry name" value="RETINOL DEHYDROGENASE"/>
    <property type="match status" value="1"/>
</dbReference>
<dbReference type="InterPro" id="IPR036291">
    <property type="entry name" value="NAD(P)-bd_dom_sf"/>
</dbReference>
<dbReference type="Gene3D" id="3.40.50.720">
    <property type="entry name" value="NAD(P)-binding Rossmann-like Domain"/>
    <property type="match status" value="1"/>
</dbReference>
<dbReference type="EMBL" id="AGSI01000013">
    <property type="protein sequence ID" value="EIE21282.1"/>
    <property type="molecule type" value="Genomic_DNA"/>
</dbReference>
<evidence type="ECO:0000256" key="3">
    <source>
        <dbReference type="SAM" id="MobiDB-lite"/>
    </source>
</evidence>
<dbReference type="eggNOG" id="KOG1208">
    <property type="taxonomic scope" value="Eukaryota"/>
</dbReference>
<dbReference type="SUPFAM" id="SSF51735">
    <property type="entry name" value="NAD(P)-binding Rossmann-fold domains"/>
    <property type="match status" value="1"/>
</dbReference>
<proteinExistence type="inferred from homology"/>
<sequence>MSQTRSAGSNGSVDPRSKHFWTTRDMPPQDGKVVIVTGASSGMGWYCAQALAEHGAHVIIAARSLDRCQTAAKLIEETGVRGKVDAMHLDLSSFRSIVNFANEFKARNLPLHTLVNNAGVFLVPFDHTQEGFETTVGINYFGGFLLTHLLMDKLKETGPGARRVQTCTRVVSMASLFELLGSVNWSDLEGKSAKESGLFEYSSSKIEVIMFVRELNKRLRGSGVEVFASQPGLVQTQLNMRKLDHGKLTANLVDLATRVYGQRADKASLCLQRPASDPTVDGYGGSYFSPPWLWLLAINLDHAGMREPGNSLARDEAAWARLYNQTLLIVNSKLQEKNLPTIESV</sequence>
<dbReference type="InterPro" id="IPR002347">
    <property type="entry name" value="SDR_fam"/>
</dbReference>
<organism evidence="4 5">
    <name type="scientific">Coccomyxa subellipsoidea (strain C-169)</name>
    <name type="common">Green microalga</name>
    <dbReference type="NCBI Taxonomy" id="574566"/>
    <lineage>
        <taxon>Eukaryota</taxon>
        <taxon>Viridiplantae</taxon>
        <taxon>Chlorophyta</taxon>
        <taxon>core chlorophytes</taxon>
        <taxon>Trebouxiophyceae</taxon>
        <taxon>Trebouxiophyceae incertae sedis</taxon>
        <taxon>Coccomyxaceae</taxon>
        <taxon>Coccomyxa</taxon>
        <taxon>Coccomyxa subellipsoidea</taxon>
    </lineage>
</organism>
<name>I0YSB3_COCSC</name>
<comment type="caution">
    <text evidence="4">The sequence shown here is derived from an EMBL/GenBank/DDBJ whole genome shotgun (WGS) entry which is preliminary data.</text>
</comment>
<evidence type="ECO:0000256" key="2">
    <source>
        <dbReference type="ARBA" id="ARBA00023002"/>
    </source>
</evidence>
<protein>
    <submittedName>
        <fullName evidence="4">NAD(P)-binding protein</fullName>
    </submittedName>
</protein>
<dbReference type="PRINTS" id="PR00081">
    <property type="entry name" value="GDHRDH"/>
</dbReference>
<dbReference type="GeneID" id="17039264"/>
<comment type="similarity">
    <text evidence="1">Belongs to the short-chain dehydrogenases/reductases (SDR) family.</text>
</comment>
<dbReference type="GO" id="GO:0016491">
    <property type="term" value="F:oxidoreductase activity"/>
    <property type="evidence" value="ECO:0007669"/>
    <property type="project" value="UniProtKB-KW"/>
</dbReference>
<evidence type="ECO:0000256" key="1">
    <source>
        <dbReference type="ARBA" id="ARBA00006484"/>
    </source>
</evidence>
<dbReference type="OrthoDB" id="511868at2759"/>
<feature type="compositionally biased region" description="Polar residues" evidence="3">
    <location>
        <begin position="1"/>
        <end position="12"/>
    </location>
</feature>
<feature type="region of interest" description="Disordered" evidence="3">
    <location>
        <begin position="1"/>
        <end position="26"/>
    </location>
</feature>
<keyword evidence="2" id="KW-0560">Oxidoreductase</keyword>